<dbReference type="PANTHER" id="PTHR12154:SF4">
    <property type="entry name" value="UDP-N-ACETYLGLUCOSAMINE TRANSFERASE SUBUNIT ALG14 HOMOLOG"/>
    <property type="match status" value="1"/>
</dbReference>
<proteinExistence type="inferred from homology"/>
<comment type="similarity">
    <text evidence="2">Belongs to the ALG14 family.</text>
</comment>
<comment type="subcellular location">
    <subcellularLocation>
        <location evidence="1">Endoplasmic reticulum membrane</location>
        <topology evidence="1">Single-pass membrane protein</topology>
    </subcellularLocation>
</comment>
<organism evidence="8 9">
    <name type="scientific">Clonorchis sinensis</name>
    <name type="common">Chinese liver fluke</name>
    <dbReference type="NCBI Taxonomy" id="79923"/>
    <lineage>
        <taxon>Eukaryota</taxon>
        <taxon>Metazoa</taxon>
        <taxon>Spiralia</taxon>
        <taxon>Lophotrochozoa</taxon>
        <taxon>Platyhelminthes</taxon>
        <taxon>Trematoda</taxon>
        <taxon>Digenea</taxon>
        <taxon>Opisthorchiida</taxon>
        <taxon>Opisthorchiata</taxon>
        <taxon>Opisthorchiidae</taxon>
        <taxon>Clonorchis</taxon>
    </lineage>
</organism>
<dbReference type="GO" id="GO:0004577">
    <property type="term" value="F:N-acetylglucosaminyldiphosphodolichol N-acetylglucosaminyltransferase activity"/>
    <property type="evidence" value="ECO:0007669"/>
    <property type="project" value="TreeGrafter"/>
</dbReference>
<reference evidence="8 9" key="2">
    <citation type="journal article" date="2021" name="Genomics">
        <title>High-quality reference genome for Clonorchis sinensis.</title>
        <authorList>
            <person name="Young N.D."/>
            <person name="Stroehlein A.J."/>
            <person name="Kinkar L."/>
            <person name="Wang T."/>
            <person name="Sohn W.M."/>
            <person name="Chang B.C.H."/>
            <person name="Kaur P."/>
            <person name="Weisz D."/>
            <person name="Dudchenko O."/>
            <person name="Aiden E.L."/>
            <person name="Korhonen P.K."/>
            <person name="Gasser R.B."/>
        </authorList>
    </citation>
    <scope>NUCLEOTIDE SEQUENCE [LARGE SCALE GENOMIC DNA]</scope>
    <source>
        <strain evidence="8">Cs-k2</strain>
    </source>
</reference>
<keyword evidence="8" id="KW-0808">Transferase</keyword>
<dbReference type="InParanoid" id="A0A3R7GEK2"/>
<evidence type="ECO:0000256" key="1">
    <source>
        <dbReference type="ARBA" id="ARBA00004389"/>
    </source>
</evidence>
<gene>
    <name evidence="8" type="ORF">CSKR_102942</name>
</gene>
<dbReference type="EMBL" id="NIRI02000042">
    <property type="protein sequence ID" value="KAG5450685.1"/>
    <property type="molecule type" value="Genomic_DNA"/>
</dbReference>
<dbReference type="PANTHER" id="PTHR12154">
    <property type="entry name" value="GLYCOSYL TRANSFERASE-RELATED"/>
    <property type="match status" value="1"/>
</dbReference>
<evidence type="ECO:0000256" key="5">
    <source>
        <dbReference type="ARBA" id="ARBA00022824"/>
    </source>
</evidence>
<dbReference type="InterPro" id="IPR013969">
    <property type="entry name" value="Oligosacch_biosynth_Alg14"/>
</dbReference>
<name>A0A3R7GEK2_CLOSI</name>
<dbReference type="GO" id="GO:0043541">
    <property type="term" value="C:UDP-N-acetylglucosamine transferase complex"/>
    <property type="evidence" value="ECO:0007669"/>
    <property type="project" value="TreeGrafter"/>
</dbReference>
<keyword evidence="5" id="KW-0256">Endoplasmic reticulum</keyword>
<sequence>MLGIQGVTFEVVERYTHLGSWISARIAGKVSAGISKAKIAFTNLRPVRRQKKNKSLVLKGCIYQAEGRAVMFYSSGISWNQRIRNEVIMGRVLSEAPGASFKYASSVASQGAWVMCYACRVTAHRGEYCFSRPIRSGGNLEMDRIWHGTNGCWIMGPTYPPCAWLDTVKDMVTNRCQWGSYYQFLSTLPWFGCHVWFLVCSLFSSISGCVATFALCIQINFAQWSFSDPTSSGGHTAEMLPLVSTLTDKYTPRIYVVAATDKLSEKKVMALCEAKGEQCLLERVPRAREVKQSPFTSIFSTLHEAILSFPIVFRHRPDLILCNGPGTCIPICFVAFFLRVIFMRPLLIVYIESICRTQTLSVSGQLLYYTRFADVIVQWQDLNARYPGTKYLGLLS</sequence>
<dbReference type="GO" id="GO:0006488">
    <property type="term" value="P:dolichol-linked oligosaccharide biosynthetic process"/>
    <property type="evidence" value="ECO:0007669"/>
    <property type="project" value="InterPro"/>
</dbReference>
<dbReference type="AlphaFoldDB" id="A0A3R7GEK2"/>
<evidence type="ECO:0000256" key="6">
    <source>
        <dbReference type="ARBA" id="ARBA00022989"/>
    </source>
</evidence>
<dbReference type="OrthoDB" id="17098at2759"/>
<evidence type="ECO:0000313" key="9">
    <source>
        <dbReference type="Proteomes" id="UP000286415"/>
    </source>
</evidence>
<evidence type="ECO:0000256" key="7">
    <source>
        <dbReference type="ARBA" id="ARBA00023136"/>
    </source>
</evidence>
<keyword evidence="4" id="KW-0812">Transmembrane</keyword>
<evidence type="ECO:0000256" key="4">
    <source>
        <dbReference type="ARBA" id="ARBA00022692"/>
    </source>
</evidence>
<accession>A0A3R7GEK2</accession>
<keyword evidence="6" id="KW-1133">Transmembrane helix</keyword>
<evidence type="ECO:0000256" key="2">
    <source>
        <dbReference type="ARBA" id="ARBA00009731"/>
    </source>
</evidence>
<comment type="caution">
    <text evidence="8">The sequence shown here is derived from an EMBL/GenBank/DDBJ whole genome shotgun (WGS) entry which is preliminary data.</text>
</comment>
<reference evidence="8 9" key="1">
    <citation type="journal article" date="2018" name="Biotechnol. Adv.">
        <title>Improved genomic resources and new bioinformatic workflow for the carcinogenic parasite Clonorchis sinensis: Biotechnological implications.</title>
        <authorList>
            <person name="Wang D."/>
            <person name="Korhonen P.K."/>
            <person name="Gasser R.B."/>
            <person name="Young N.D."/>
        </authorList>
    </citation>
    <scope>NUCLEOTIDE SEQUENCE [LARGE SCALE GENOMIC DNA]</scope>
    <source>
        <strain evidence="8">Cs-k2</strain>
    </source>
</reference>
<dbReference type="STRING" id="79923.A0A3R7GEK2"/>
<dbReference type="Gene3D" id="3.40.50.2000">
    <property type="entry name" value="Glycogen Phosphorylase B"/>
    <property type="match status" value="1"/>
</dbReference>
<evidence type="ECO:0000256" key="3">
    <source>
        <dbReference type="ARBA" id="ARBA00017467"/>
    </source>
</evidence>
<dbReference type="Pfam" id="PF08660">
    <property type="entry name" value="Alg14"/>
    <property type="match status" value="1"/>
</dbReference>
<evidence type="ECO:0000313" key="8">
    <source>
        <dbReference type="EMBL" id="KAG5450685.1"/>
    </source>
</evidence>
<dbReference type="Proteomes" id="UP000286415">
    <property type="component" value="Unassembled WGS sequence"/>
</dbReference>
<keyword evidence="9" id="KW-1185">Reference proteome</keyword>
<protein>
    <recommendedName>
        <fullName evidence="3">UDP-N-acetylglucosamine transferase subunit ALG14</fullName>
    </recommendedName>
</protein>
<keyword evidence="7" id="KW-0472">Membrane</keyword>